<comment type="caution">
    <text evidence="1">The sequence shown here is derived from an EMBL/GenBank/DDBJ whole genome shotgun (WGS) entry which is preliminary data.</text>
</comment>
<evidence type="ECO:0000313" key="1">
    <source>
        <dbReference type="EMBL" id="KAK9789204.1"/>
    </source>
</evidence>
<dbReference type="AlphaFoldDB" id="A0AAW1NR39"/>
<sequence length="141" mass="16186">MLETRDLRQHTITNIHLAWRILLMLMARAHKEKNYSAFLLRDDEDLSIYLIIKSVRTVRTQPTKLPLFELMFCCMVRGNEEVMAQWGSQFEKHIPAATAAFRLSTLQIMFGKEVLVANAARLLPFLCALQGGRVLSRVPEA</sequence>
<dbReference type="EMBL" id="JALJOQ010000213">
    <property type="protein sequence ID" value="KAK9789204.1"/>
    <property type="molecule type" value="Genomic_DNA"/>
</dbReference>
<gene>
    <name evidence="1" type="ORF">WJX73_007982</name>
</gene>
<name>A0AAW1NR39_9CHLO</name>
<keyword evidence="2" id="KW-1185">Reference proteome</keyword>
<evidence type="ECO:0000313" key="2">
    <source>
        <dbReference type="Proteomes" id="UP001465755"/>
    </source>
</evidence>
<accession>A0AAW1NR39</accession>
<dbReference type="Proteomes" id="UP001465755">
    <property type="component" value="Unassembled WGS sequence"/>
</dbReference>
<organism evidence="1 2">
    <name type="scientific">Symbiochloris irregularis</name>
    <dbReference type="NCBI Taxonomy" id="706552"/>
    <lineage>
        <taxon>Eukaryota</taxon>
        <taxon>Viridiplantae</taxon>
        <taxon>Chlorophyta</taxon>
        <taxon>core chlorophytes</taxon>
        <taxon>Trebouxiophyceae</taxon>
        <taxon>Trebouxiales</taxon>
        <taxon>Trebouxiaceae</taxon>
        <taxon>Symbiochloris</taxon>
    </lineage>
</organism>
<proteinExistence type="predicted"/>
<protein>
    <submittedName>
        <fullName evidence="1">Uncharacterized protein</fullName>
    </submittedName>
</protein>
<reference evidence="1 2" key="1">
    <citation type="journal article" date="2024" name="Nat. Commun.">
        <title>Phylogenomics reveals the evolutionary origins of lichenization in chlorophyte algae.</title>
        <authorList>
            <person name="Puginier C."/>
            <person name="Libourel C."/>
            <person name="Otte J."/>
            <person name="Skaloud P."/>
            <person name="Haon M."/>
            <person name="Grisel S."/>
            <person name="Petersen M."/>
            <person name="Berrin J.G."/>
            <person name="Delaux P.M."/>
            <person name="Dal Grande F."/>
            <person name="Keller J."/>
        </authorList>
    </citation>
    <scope>NUCLEOTIDE SEQUENCE [LARGE SCALE GENOMIC DNA]</scope>
    <source>
        <strain evidence="1 2">SAG 2036</strain>
    </source>
</reference>